<dbReference type="Proteomes" id="UP001060085">
    <property type="component" value="Linkage Group LG05"/>
</dbReference>
<protein>
    <submittedName>
        <fullName evidence="1">Uncharacterized protein</fullName>
    </submittedName>
</protein>
<sequence length="619" mass="72634">MREKIVHHKSAYTEGVIVRSFLLGFIDNFLGLVISTEAQLPTHYNEGTSGSSHSNLDLMKGYGNFSPYTRTYEHNYYDCYKGNRFGTKNGYNDRSYKRVPRNEIRNEGNYVTMDGRFYKRRGDYEKYYDNYYYRGYSCGKSSQILGTTSRPPDYNNLKLPLLCGNFGPYDYEAENMRGKNSILKKQIKKYFKTKKENGIKTNQDFELNEARIRCEVESHEGLGQGQAKAKFKALSKNEESPKNVDPHVEEEELNEEPCYIMSEKSIEIKERDVVEEKERLVEKFCIFDSISIFSKESEHFESSKEKEDELEKNSSKNERGKLAYKSIKTINVFTSNSYLSFEIYFKEIKLFSLVFMENGNKRQRKKHRERAQHLSRNLPMRPFLNPSLSFHEVSFEELKSLLVSYSFHVDIVGDICVISFDENFFLLVHSMLKCLSFPVSHEDLLMSSGVKFCPSCYGFGVLDDTSLVDPNIVDFELDWALFDILHDEYLGKFIKDVDYVFPFLDAFMKNLDGVILLNQCFHLLSNQVEFFCNELELLNVIESLNSFLENKFGFKFYHLNFKDFLLKDFENQMGAYFEMVKVNPLAFENSILGKEAFEHICKYFVVEHLNYRIPFKDWF</sequence>
<evidence type="ECO:0000313" key="2">
    <source>
        <dbReference type="Proteomes" id="UP001060085"/>
    </source>
</evidence>
<dbReference type="EMBL" id="CM044705">
    <property type="protein sequence ID" value="KAI5662307.1"/>
    <property type="molecule type" value="Genomic_DNA"/>
</dbReference>
<evidence type="ECO:0000313" key="1">
    <source>
        <dbReference type="EMBL" id="KAI5662307.1"/>
    </source>
</evidence>
<comment type="caution">
    <text evidence="1">The sequence shown here is derived from an EMBL/GenBank/DDBJ whole genome shotgun (WGS) entry which is preliminary data.</text>
</comment>
<reference evidence="2" key="1">
    <citation type="journal article" date="2023" name="Nat. Plants">
        <title>Single-cell RNA sequencing provides a high-resolution roadmap for understanding the multicellular compartmentation of specialized metabolism.</title>
        <authorList>
            <person name="Sun S."/>
            <person name="Shen X."/>
            <person name="Li Y."/>
            <person name="Li Y."/>
            <person name="Wang S."/>
            <person name="Li R."/>
            <person name="Zhang H."/>
            <person name="Shen G."/>
            <person name="Guo B."/>
            <person name="Wei J."/>
            <person name="Xu J."/>
            <person name="St-Pierre B."/>
            <person name="Chen S."/>
            <person name="Sun C."/>
        </authorList>
    </citation>
    <scope>NUCLEOTIDE SEQUENCE [LARGE SCALE GENOMIC DNA]</scope>
</reference>
<organism evidence="1 2">
    <name type="scientific">Catharanthus roseus</name>
    <name type="common">Madagascar periwinkle</name>
    <name type="synonym">Vinca rosea</name>
    <dbReference type="NCBI Taxonomy" id="4058"/>
    <lineage>
        <taxon>Eukaryota</taxon>
        <taxon>Viridiplantae</taxon>
        <taxon>Streptophyta</taxon>
        <taxon>Embryophyta</taxon>
        <taxon>Tracheophyta</taxon>
        <taxon>Spermatophyta</taxon>
        <taxon>Magnoliopsida</taxon>
        <taxon>eudicotyledons</taxon>
        <taxon>Gunneridae</taxon>
        <taxon>Pentapetalae</taxon>
        <taxon>asterids</taxon>
        <taxon>lamiids</taxon>
        <taxon>Gentianales</taxon>
        <taxon>Apocynaceae</taxon>
        <taxon>Rauvolfioideae</taxon>
        <taxon>Vinceae</taxon>
        <taxon>Catharanthinae</taxon>
        <taxon>Catharanthus</taxon>
    </lineage>
</organism>
<keyword evidence="2" id="KW-1185">Reference proteome</keyword>
<name>A0ACC0AMU9_CATRO</name>
<proteinExistence type="predicted"/>
<accession>A0ACC0AMU9</accession>
<gene>
    <name evidence="1" type="ORF">M9H77_21630</name>
</gene>